<dbReference type="Gene3D" id="2.30.30.40">
    <property type="entry name" value="SH3 Domains"/>
    <property type="match status" value="1"/>
</dbReference>
<accession>A0A2T0FH43</accession>
<dbReference type="SUPFAM" id="SSF50044">
    <property type="entry name" value="SH3-domain"/>
    <property type="match status" value="1"/>
</dbReference>
<dbReference type="InterPro" id="IPR001452">
    <property type="entry name" value="SH3_domain"/>
</dbReference>
<dbReference type="RefSeq" id="XP_024664267.1">
    <property type="nucleotide sequence ID" value="XM_024808499.1"/>
</dbReference>
<dbReference type="Proteomes" id="UP000238350">
    <property type="component" value="Unassembled WGS sequence"/>
</dbReference>
<evidence type="ECO:0000313" key="7">
    <source>
        <dbReference type="Proteomes" id="UP000238350"/>
    </source>
</evidence>
<keyword evidence="7" id="KW-1185">Reference proteome</keyword>
<proteinExistence type="predicted"/>
<feature type="compositionally biased region" description="Basic and acidic residues" evidence="3">
    <location>
        <begin position="210"/>
        <end position="225"/>
    </location>
</feature>
<dbReference type="PROSITE" id="PS50002">
    <property type="entry name" value="SH3"/>
    <property type="match status" value="1"/>
</dbReference>
<protein>
    <recommendedName>
        <fullName evidence="5">SH3 domain-containing protein</fullName>
    </recommendedName>
</protein>
<feature type="transmembrane region" description="Helical" evidence="4">
    <location>
        <begin position="12"/>
        <end position="36"/>
    </location>
</feature>
<evidence type="ECO:0000256" key="4">
    <source>
        <dbReference type="SAM" id="Phobius"/>
    </source>
</evidence>
<sequence length="351" mass="38409">MAIEIDLGVLLAIVIPIGTVCVLCLLVLACVLCMVLRPSRRSWLCGSRHRDSAKVPIDPPKLSVEIDNEPRLSQLNQLYGPDPKQGNGRSNNIKRVSGQRTSRPDMKLGSISESPKVMTPTWPHDQHASPWEAPSPPEPAVNRPSAKPYGQPQIQSVQNCARIDYTSGIESVSASIVTDPSEKHASLLSIQQTPKSVYSPTPTQYFTPTRPERPGRPERPERPEQTSEPAVARNVVRERSSEYSSPLPPTAQWSRRSSSHSGSERGKSISTICDKPLPQLPTPSNGGVVADLNGAMFKAIFAYTPVLYDELALKQGDMVRCHQVFDDGWCMASQVGTSERGICPRACLAEI</sequence>
<feature type="compositionally biased region" description="Polar residues" evidence="3">
    <location>
        <begin position="87"/>
        <end position="101"/>
    </location>
</feature>
<gene>
    <name evidence="6" type="ORF">B9G98_01942</name>
</gene>
<feature type="compositionally biased region" description="Polar residues" evidence="3">
    <location>
        <begin position="190"/>
        <end position="206"/>
    </location>
</feature>
<keyword evidence="1 2" id="KW-0728">SH3 domain</keyword>
<dbReference type="InterPro" id="IPR036028">
    <property type="entry name" value="SH3-like_dom_sf"/>
</dbReference>
<dbReference type="AlphaFoldDB" id="A0A2T0FH43"/>
<comment type="caution">
    <text evidence="6">The sequence shown here is derived from an EMBL/GenBank/DDBJ whole genome shotgun (WGS) entry which is preliminary data.</text>
</comment>
<name>A0A2T0FH43_9ASCO</name>
<evidence type="ECO:0000256" key="3">
    <source>
        <dbReference type="SAM" id="MobiDB-lite"/>
    </source>
</evidence>
<keyword evidence="4" id="KW-0812">Transmembrane</keyword>
<evidence type="ECO:0000259" key="5">
    <source>
        <dbReference type="PROSITE" id="PS50002"/>
    </source>
</evidence>
<dbReference type="EMBL" id="NDIQ01000021">
    <property type="protein sequence ID" value="PRT54322.1"/>
    <property type="molecule type" value="Genomic_DNA"/>
</dbReference>
<keyword evidence="4" id="KW-0472">Membrane</keyword>
<feature type="region of interest" description="Disordered" evidence="3">
    <location>
        <begin position="74"/>
        <end position="155"/>
    </location>
</feature>
<feature type="domain" description="SH3" evidence="5">
    <location>
        <begin position="292"/>
        <end position="351"/>
    </location>
</feature>
<keyword evidence="4" id="KW-1133">Transmembrane helix</keyword>
<evidence type="ECO:0000256" key="2">
    <source>
        <dbReference type="PROSITE-ProRule" id="PRU00192"/>
    </source>
</evidence>
<organism evidence="6 7">
    <name type="scientific">Wickerhamiella sorbophila</name>
    <dbReference type="NCBI Taxonomy" id="45607"/>
    <lineage>
        <taxon>Eukaryota</taxon>
        <taxon>Fungi</taxon>
        <taxon>Dikarya</taxon>
        <taxon>Ascomycota</taxon>
        <taxon>Saccharomycotina</taxon>
        <taxon>Dipodascomycetes</taxon>
        <taxon>Dipodascales</taxon>
        <taxon>Trichomonascaceae</taxon>
        <taxon>Wickerhamiella</taxon>
    </lineage>
</organism>
<reference evidence="6 7" key="1">
    <citation type="submission" date="2017-04" db="EMBL/GenBank/DDBJ databases">
        <title>Genome sequencing of [Candida] sorbophila.</title>
        <authorList>
            <person name="Ahn J.O."/>
        </authorList>
    </citation>
    <scope>NUCLEOTIDE SEQUENCE [LARGE SCALE GENOMIC DNA]</scope>
    <source>
        <strain evidence="6 7">DS02</strain>
    </source>
</reference>
<dbReference type="OrthoDB" id="5340910at2759"/>
<evidence type="ECO:0000256" key="1">
    <source>
        <dbReference type="ARBA" id="ARBA00022443"/>
    </source>
</evidence>
<dbReference type="GeneID" id="36515690"/>
<evidence type="ECO:0000313" key="6">
    <source>
        <dbReference type="EMBL" id="PRT54322.1"/>
    </source>
</evidence>
<feature type="region of interest" description="Disordered" evidence="3">
    <location>
        <begin position="190"/>
        <end position="278"/>
    </location>
</feature>
<dbReference type="Pfam" id="PF00018">
    <property type="entry name" value="SH3_1"/>
    <property type="match status" value="1"/>
</dbReference>